<gene>
    <name evidence="2" type="ORF">MM415A01727_0006</name>
</gene>
<reference evidence="2" key="1">
    <citation type="submission" date="2020-03" db="EMBL/GenBank/DDBJ databases">
        <title>The deep terrestrial virosphere.</title>
        <authorList>
            <person name="Holmfeldt K."/>
            <person name="Nilsson E."/>
            <person name="Simone D."/>
            <person name="Lopez-Fernandez M."/>
            <person name="Wu X."/>
            <person name="de Brujin I."/>
            <person name="Lundin D."/>
            <person name="Andersson A."/>
            <person name="Bertilsson S."/>
            <person name="Dopson M."/>
        </authorList>
    </citation>
    <scope>NUCLEOTIDE SEQUENCE</scope>
    <source>
        <strain evidence="2">MM415A01727</strain>
    </source>
</reference>
<organism evidence="2">
    <name type="scientific">viral metagenome</name>
    <dbReference type="NCBI Taxonomy" id="1070528"/>
    <lineage>
        <taxon>unclassified sequences</taxon>
        <taxon>metagenomes</taxon>
        <taxon>organismal metagenomes</taxon>
    </lineage>
</organism>
<dbReference type="InterPro" id="IPR021122">
    <property type="entry name" value="RNA_ligase_dom_REL/Rnl2"/>
</dbReference>
<dbReference type="Gene3D" id="3.30.470.30">
    <property type="entry name" value="DNA ligase/mRNA capping enzyme"/>
    <property type="match status" value="1"/>
</dbReference>
<dbReference type="SUPFAM" id="SSF56091">
    <property type="entry name" value="DNA ligase/mRNA capping enzyme, catalytic domain"/>
    <property type="match status" value="1"/>
</dbReference>
<name>A0A6M3K2W6_9ZZZZ</name>
<dbReference type="EMBL" id="MT142177">
    <property type="protein sequence ID" value="QJA75652.1"/>
    <property type="molecule type" value="Genomic_DNA"/>
</dbReference>
<dbReference type="GO" id="GO:0016874">
    <property type="term" value="F:ligase activity"/>
    <property type="evidence" value="ECO:0007669"/>
    <property type="project" value="UniProtKB-KW"/>
</dbReference>
<keyword evidence="2" id="KW-0436">Ligase</keyword>
<accession>A0A6M3K2W6</accession>
<evidence type="ECO:0000313" key="2">
    <source>
        <dbReference type="EMBL" id="QJA75652.1"/>
    </source>
</evidence>
<sequence length="205" mass="23280">MEYHKIETLFERDEKTHKLKEPLVLRNPAYDLIKKWQFTEKIDGTNIRCIWNNSTMTFAGRTDKAQLPANLVKRLYEILSPEKFLSVFPDCGAVIYGEGYGAGIQKGGLYSPTQDFAVFDVLVDGRWWLNWENTVDVAQKLGLQTVPFIIEAALDTMTIMVKLGFPSHLGTAIAEGVVGRTSEPLFDKRGHRLIIKLKTRDFATL</sequence>
<dbReference type="AlphaFoldDB" id="A0A6M3K2W6"/>
<protein>
    <submittedName>
        <fullName evidence="2">Putative RNA ligase</fullName>
    </submittedName>
</protein>
<dbReference type="Pfam" id="PF09414">
    <property type="entry name" value="RNA_ligase"/>
    <property type="match status" value="1"/>
</dbReference>
<feature type="domain" description="RNA ligase" evidence="1">
    <location>
        <begin position="35"/>
        <end position="198"/>
    </location>
</feature>
<dbReference type="Gene3D" id="3.30.1490.70">
    <property type="match status" value="1"/>
</dbReference>
<proteinExistence type="predicted"/>
<evidence type="ECO:0000259" key="1">
    <source>
        <dbReference type="Pfam" id="PF09414"/>
    </source>
</evidence>